<reference evidence="4" key="1">
    <citation type="submission" date="2020-11" db="EMBL/GenBank/DDBJ databases">
        <authorList>
            <person name="Tran Van P."/>
        </authorList>
    </citation>
    <scope>NUCLEOTIDE SEQUENCE</scope>
</reference>
<dbReference type="EMBL" id="CAJPIZ010000065">
    <property type="protein sequence ID" value="CAG2100272.1"/>
    <property type="molecule type" value="Genomic_DNA"/>
</dbReference>
<evidence type="ECO:0000256" key="1">
    <source>
        <dbReference type="PROSITE-ProRule" id="PRU00206"/>
    </source>
</evidence>
<keyword evidence="2" id="KW-0732">Signal</keyword>
<gene>
    <name evidence="4" type="ORF">OSB1V03_LOCUS340</name>
</gene>
<feature type="disulfide bond" evidence="1">
    <location>
        <begin position="105"/>
        <end position="123"/>
    </location>
</feature>
<evidence type="ECO:0000256" key="2">
    <source>
        <dbReference type="SAM" id="SignalP"/>
    </source>
</evidence>
<dbReference type="AlphaFoldDB" id="A0A7R9KBR7"/>
<feature type="domain" description="TNFR-Cys" evidence="3">
    <location>
        <begin position="83"/>
        <end position="123"/>
    </location>
</feature>
<name>A0A7R9KBR7_9ACAR</name>
<dbReference type="Proteomes" id="UP000759131">
    <property type="component" value="Unassembled WGS sequence"/>
</dbReference>
<dbReference type="EMBL" id="OC854640">
    <property type="protein sequence ID" value="CAD7619842.1"/>
    <property type="molecule type" value="Genomic_DNA"/>
</dbReference>
<sequence>MINIIQFILIATLVLKCVVSIEDNNSSADSDFDTFPTQTNCSFNDLKCILSRHRISSNITTEFSDDNNNDIKNSTLDSQAVNECHFGETYYDLERKQCVNCSADCPLNSKIHKRCNGTHDTQCVCNSGHFMAVDHTCKPCTQCESGWGKGRGLSEWVSASPALVVLQGLQ</sequence>
<feature type="signal peptide" evidence="2">
    <location>
        <begin position="1"/>
        <end position="20"/>
    </location>
</feature>
<comment type="caution">
    <text evidence="1">Lacks conserved residue(s) required for the propagation of feature annotation.</text>
</comment>
<evidence type="ECO:0000259" key="3">
    <source>
        <dbReference type="PROSITE" id="PS50050"/>
    </source>
</evidence>
<dbReference type="Pfam" id="PF00020">
    <property type="entry name" value="TNFR_c6"/>
    <property type="match status" value="1"/>
</dbReference>
<keyword evidence="5" id="KW-1185">Reference proteome</keyword>
<keyword evidence="1" id="KW-1015">Disulfide bond</keyword>
<evidence type="ECO:0000313" key="4">
    <source>
        <dbReference type="EMBL" id="CAD7619842.1"/>
    </source>
</evidence>
<evidence type="ECO:0000313" key="5">
    <source>
        <dbReference type="Proteomes" id="UP000759131"/>
    </source>
</evidence>
<dbReference type="Gene3D" id="2.10.50.10">
    <property type="entry name" value="Tumor Necrosis Factor Receptor, subunit A, domain 2"/>
    <property type="match status" value="1"/>
</dbReference>
<dbReference type="OrthoDB" id="10048028at2759"/>
<proteinExistence type="predicted"/>
<dbReference type="SUPFAM" id="SSF57586">
    <property type="entry name" value="TNF receptor-like"/>
    <property type="match status" value="1"/>
</dbReference>
<dbReference type="PROSITE" id="PS50050">
    <property type="entry name" value="TNFR_NGFR_2"/>
    <property type="match status" value="1"/>
</dbReference>
<dbReference type="InterPro" id="IPR001368">
    <property type="entry name" value="TNFR/NGFR_Cys_rich_reg"/>
</dbReference>
<feature type="chain" id="PRO_5035679858" description="TNFR-Cys domain-containing protein" evidence="2">
    <location>
        <begin position="21"/>
        <end position="170"/>
    </location>
</feature>
<accession>A0A7R9KBR7</accession>
<protein>
    <recommendedName>
        <fullName evidence="3">TNFR-Cys domain-containing protein</fullName>
    </recommendedName>
</protein>
<feature type="repeat" description="TNFR-Cys" evidence="1">
    <location>
        <begin position="83"/>
        <end position="123"/>
    </location>
</feature>
<organism evidence="4">
    <name type="scientific">Medioppia subpectinata</name>
    <dbReference type="NCBI Taxonomy" id="1979941"/>
    <lineage>
        <taxon>Eukaryota</taxon>
        <taxon>Metazoa</taxon>
        <taxon>Ecdysozoa</taxon>
        <taxon>Arthropoda</taxon>
        <taxon>Chelicerata</taxon>
        <taxon>Arachnida</taxon>
        <taxon>Acari</taxon>
        <taxon>Acariformes</taxon>
        <taxon>Sarcoptiformes</taxon>
        <taxon>Oribatida</taxon>
        <taxon>Brachypylina</taxon>
        <taxon>Oppioidea</taxon>
        <taxon>Oppiidae</taxon>
        <taxon>Medioppia</taxon>
    </lineage>
</organism>